<dbReference type="GO" id="GO:0016787">
    <property type="term" value="F:hydrolase activity"/>
    <property type="evidence" value="ECO:0007669"/>
    <property type="project" value="UniProtKB-KW"/>
</dbReference>
<gene>
    <name evidence="1" type="ORF">ACFSOY_13790</name>
</gene>
<dbReference type="PANTHER" id="PTHR10000:SF8">
    <property type="entry name" value="HAD SUPERFAMILY HYDROLASE-LIKE, TYPE 3"/>
    <property type="match status" value="1"/>
</dbReference>
<reference evidence="2" key="1">
    <citation type="journal article" date="2019" name="Int. J. Syst. Evol. Microbiol.">
        <title>The Global Catalogue of Microorganisms (GCM) 10K type strain sequencing project: providing services to taxonomists for standard genome sequencing and annotation.</title>
        <authorList>
            <consortium name="The Broad Institute Genomics Platform"/>
            <consortium name="The Broad Institute Genome Sequencing Center for Infectious Disease"/>
            <person name="Wu L."/>
            <person name="Ma J."/>
        </authorList>
    </citation>
    <scope>NUCLEOTIDE SEQUENCE [LARGE SCALE GENOMIC DNA]</scope>
    <source>
        <strain evidence="2">CGMCC 1.13574</strain>
    </source>
</reference>
<keyword evidence="1" id="KW-0378">Hydrolase</keyword>
<dbReference type="Gene3D" id="3.40.50.1000">
    <property type="entry name" value="HAD superfamily/HAD-like"/>
    <property type="match status" value="1"/>
</dbReference>
<evidence type="ECO:0000313" key="1">
    <source>
        <dbReference type="EMBL" id="MFD2171048.1"/>
    </source>
</evidence>
<dbReference type="Pfam" id="PF08282">
    <property type="entry name" value="Hydrolase_3"/>
    <property type="match status" value="1"/>
</dbReference>
<dbReference type="Proteomes" id="UP001597343">
    <property type="component" value="Unassembled WGS sequence"/>
</dbReference>
<dbReference type="PANTHER" id="PTHR10000">
    <property type="entry name" value="PHOSPHOSERINE PHOSPHATASE"/>
    <property type="match status" value="1"/>
</dbReference>
<accession>A0ABW4ZZ45</accession>
<name>A0ABW4ZZ45_9BACL</name>
<dbReference type="Gene3D" id="3.30.1240.10">
    <property type="match status" value="1"/>
</dbReference>
<keyword evidence="2" id="KW-1185">Reference proteome</keyword>
<dbReference type="InterPro" id="IPR023214">
    <property type="entry name" value="HAD_sf"/>
</dbReference>
<sequence length="278" mass="30457">MISLIAIDLDDTLIAPDLHIPDENLTAIRLAIKSGVKVVIATARGWAGAKRFYDRMGLSTPIILSSGASTVDGQTGAVIRRSYLPLSFARDVVTFADEQQIALRVYVGSEVWNNFDYDPSNGKNKTIEIHVENLVQKLVEAPFQIFVKGEREAKLILERFGSEGDGYRCRHHVYADGIPELNILHPRSTKQDALADLCAAFDVPREQVMALGDSKNDLGMIAWAGIGVAMSWADDAVKEAADWVLADGTARLTQDPDAEVAEAIFHHVLQQPKTEFAG</sequence>
<evidence type="ECO:0000313" key="2">
    <source>
        <dbReference type="Proteomes" id="UP001597343"/>
    </source>
</evidence>
<dbReference type="RefSeq" id="WP_386047528.1">
    <property type="nucleotide sequence ID" value="NZ_JBHUIO010000008.1"/>
</dbReference>
<dbReference type="SUPFAM" id="SSF56784">
    <property type="entry name" value="HAD-like"/>
    <property type="match status" value="1"/>
</dbReference>
<proteinExistence type="predicted"/>
<dbReference type="InterPro" id="IPR036412">
    <property type="entry name" value="HAD-like_sf"/>
</dbReference>
<protein>
    <submittedName>
        <fullName evidence="1">HAD-IIB family hydrolase</fullName>
    </submittedName>
</protein>
<comment type="caution">
    <text evidence="1">The sequence shown here is derived from an EMBL/GenBank/DDBJ whole genome shotgun (WGS) entry which is preliminary data.</text>
</comment>
<dbReference type="NCBIfam" id="TIGR01484">
    <property type="entry name" value="HAD-SF-IIB"/>
    <property type="match status" value="1"/>
</dbReference>
<dbReference type="EMBL" id="JBHUIO010000008">
    <property type="protein sequence ID" value="MFD2171048.1"/>
    <property type="molecule type" value="Genomic_DNA"/>
</dbReference>
<organism evidence="1 2">
    <name type="scientific">Tumebacillus lipolyticus</name>
    <dbReference type="NCBI Taxonomy" id="1280370"/>
    <lineage>
        <taxon>Bacteria</taxon>
        <taxon>Bacillati</taxon>
        <taxon>Bacillota</taxon>
        <taxon>Bacilli</taxon>
        <taxon>Bacillales</taxon>
        <taxon>Alicyclobacillaceae</taxon>
        <taxon>Tumebacillus</taxon>
    </lineage>
</organism>
<dbReference type="PROSITE" id="PS01229">
    <property type="entry name" value="COF_2"/>
    <property type="match status" value="1"/>
</dbReference>
<dbReference type="InterPro" id="IPR006379">
    <property type="entry name" value="HAD-SF_hydro_IIB"/>
</dbReference>